<protein>
    <recommendedName>
        <fullName evidence="3">Sulfotransferase</fullName>
        <ecNumber evidence="3">2.8.2.-</ecNumber>
    </recommendedName>
</protein>
<reference evidence="5" key="2">
    <citation type="submission" date="2023-06" db="EMBL/GenBank/DDBJ databases">
        <authorList>
            <person name="Ma L."/>
            <person name="Liu K.-W."/>
            <person name="Li Z."/>
            <person name="Hsiao Y.-Y."/>
            <person name="Qi Y."/>
            <person name="Fu T."/>
            <person name="Tang G."/>
            <person name="Zhang D."/>
            <person name="Sun W.-H."/>
            <person name="Liu D.-K."/>
            <person name="Li Y."/>
            <person name="Chen G.-Z."/>
            <person name="Liu X.-D."/>
            <person name="Liao X.-Y."/>
            <person name="Jiang Y.-T."/>
            <person name="Yu X."/>
            <person name="Hao Y."/>
            <person name="Huang J."/>
            <person name="Zhao X.-W."/>
            <person name="Ke S."/>
            <person name="Chen Y.-Y."/>
            <person name="Wu W.-L."/>
            <person name="Hsu J.-L."/>
            <person name="Lin Y.-F."/>
            <person name="Huang M.-D."/>
            <person name="Li C.-Y."/>
            <person name="Huang L."/>
            <person name="Wang Z.-W."/>
            <person name="Zhao X."/>
            <person name="Zhong W.-Y."/>
            <person name="Peng D.-H."/>
            <person name="Ahmad S."/>
            <person name="Lan S."/>
            <person name="Zhang J.-S."/>
            <person name="Tsai W.-C."/>
            <person name="Van De Peer Y."/>
            <person name="Liu Z.-J."/>
        </authorList>
    </citation>
    <scope>NUCLEOTIDE SEQUENCE</scope>
    <source>
        <strain evidence="5">CP</strain>
        <tissue evidence="5">Leaves</tissue>
    </source>
</reference>
<evidence type="ECO:0000256" key="1">
    <source>
        <dbReference type="ARBA" id="ARBA00005771"/>
    </source>
</evidence>
<accession>A0AAV9C176</accession>
<proteinExistence type="inferred from homology"/>
<keyword evidence="6" id="KW-1185">Reference proteome</keyword>
<feature type="domain" description="Sulfotransferase" evidence="4">
    <location>
        <begin position="1"/>
        <end position="98"/>
    </location>
</feature>
<dbReference type="Gene3D" id="3.40.50.300">
    <property type="entry name" value="P-loop containing nucleotide triphosphate hydrolases"/>
    <property type="match status" value="1"/>
</dbReference>
<dbReference type="Pfam" id="PF00685">
    <property type="entry name" value="Sulfotransfer_1"/>
    <property type="match status" value="1"/>
</dbReference>
<dbReference type="SUPFAM" id="SSF52540">
    <property type="entry name" value="P-loop containing nucleoside triphosphate hydrolases"/>
    <property type="match status" value="1"/>
</dbReference>
<dbReference type="AlphaFoldDB" id="A0AAV9C176"/>
<dbReference type="PANTHER" id="PTHR11783">
    <property type="entry name" value="SULFOTRANSFERASE SULT"/>
    <property type="match status" value="1"/>
</dbReference>
<evidence type="ECO:0000256" key="2">
    <source>
        <dbReference type="ARBA" id="ARBA00022679"/>
    </source>
</evidence>
<dbReference type="GO" id="GO:0008146">
    <property type="term" value="F:sulfotransferase activity"/>
    <property type="evidence" value="ECO:0007669"/>
    <property type="project" value="InterPro"/>
</dbReference>
<evidence type="ECO:0000313" key="5">
    <source>
        <dbReference type="EMBL" id="KAK1282509.1"/>
    </source>
</evidence>
<dbReference type="EC" id="2.8.2.-" evidence="3"/>
<comment type="similarity">
    <text evidence="1 3">Belongs to the sulfotransferase 1 family.</text>
</comment>
<keyword evidence="2 3" id="KW-0808">Transferase</keyword>
<dbReference type="EMBL" id="JAUJYO010000022">
    <property type="protein sequence ID" value="KAK1282509.1"/>
    <property type="molecule type" value="Genomic_DNA"/>
</dbReference>
<reference evidence="5" key="1">
    <citation type="journal article" date="2023" name="Nat. Commun.">
        <title>Diploid and tetraploid genomes of Acorus and the evolution of monocots.</title>
        <authorList>
            <person name="Ma L."/>
            <person name="Liu K.W."/>
            <person name="Li Z."/>
            <person name="Hsiao Y.Y."/>
            <person name="Qi Y."/>
            <person name="Fu T."/>
            <person name="Tang G.D."/>
            <person name="Zhang D."/>
            <person name="Sun W.H."/>
            <person name="Liu D.K."/>
            <person name="Li Y."/>
            <person name="Chen G.Z."/>
            <person name="Liu X.D."/>
            <person name="Liao X.Y."/>
            <person name="Jiang Y.T."/>
            <person name="Yu X."/>
            <person name="Hao Y."/>
            <person name="Huang J."/>
            <person name="Zhao X.W."/>
            <person name="Ke S."/>
            <person name="Chen Y.Y."/>
            <person name="Wu W.L."/>
            <person name="Hsu J.L."/>
            <person name="Lin Y.F."/>
            <person name="Huang M.D."/>
            <person name="Li C.Y."/>
            <person name="Huang L."/>
            <person name="Wang Z.W."/>
            <person name="Zhao X."/>
            <person name="Zhong W.Y."/>
            <person name="Peng D.H."/>
            <person name="Ahmad S."/>
            <person name="Lan S."/>
            <person name="Zhang J.S."/>
            <person name="Tsai W.C."/>
            <person name="Van de Peer Y."/>
            <person name="Liu Z.J."/>
        </authorList>
    </citation>
    <scope>NUCLEOTIDE SEQUENCE</scope>
    <source>
        <strain evidence="5">CP</strain>
    </source>
</reference>
<dbReference type="InterPro" id="IPR027417">
    <property type="entry name" value="P-loop_NTPase"/>
</dbReference>
<name>A0AAV9C176_ACOCL</name>
<dbReference type="Proteomes" id="UP001180020">
    <property type="component" value="Unassembled WGS sequence"/>
</dbReference>
<dbReference type="InterPro" id="IPR000863">
    <property type="entry name" value="Sulfotransferase_dom"/>
</dbReference>
<evidence type="ECO:0000256" key="3">
    <source>
        <dbReference type="RuleBase" id="RU361155"/>
    </source>
</evidence>
<evidence type="ECO:0000313" key="6">
    <source>
        <dbReference type="Proteomes" id="UP001180020"/>
    </source>
</evidence>
<evidence type="ECO:0000259" key="4">
    <source>
        <dbReference type="Pfam" id="PF00685"/>
    </source>
</evidence>
<gene>
    <name evidence="5" type="ORF">QJS10_CPB22g00163</name>
</gene>
<organism evidence="5 6">
    <name type="scientific">Acorus calamus</name>
    <name type="common">Sweet flag</name>
    <dbReference type="NCBI Taxonomy" id="4465"/>
    <lineage>
        <taxon>Eukaryota</taxon>
        <taxon>Viridiplantae</taxon>
        <taxon>Streptophyta</taxon>
        <taxon>Embryophyta</taxon>
        <taxon>Tracheophyta</taxon>
        <taxon>Spermatophyta</taxon>
        <taxon>Magnoliopsida</taxon>
        <taxon>Liliopsida</taxon>
        <taxon>Acoraceae</taxon>
        <taxon>Acorus</taxon>
    </lineage>
</organism>
<sequence>MFLRYEELMEDSVNNLKRLAEFVGRPFSVEEEGGGVVEEIVKVSSFEYLKNLEVNKVGEIQFTKMKFKKHAFFRRGVVGDSKRCLTPEMIERLDRLNDRMTCSSSSGP</sequence>
<comment type="caution">
    <text evidence="5">The sequence shown here is derived from an EMBL/GenBank/DDBJ whole genome shotgun (WGS) entry which is preliminary data.</text>
</comment>